<name>A0A3N4HHB6_ASCIM</name>
<protein>
    <submittedName>
        <fullName evidence="1">Uncharacterized protein</fullName>
    </submittedName>
</protein>
<gene>
    <name evidence="1" type="ORF">BJ508DRAFT_315606</name>
</gene>
<dbReference type="AlphaFoldDB" id="A0A3N4HHB6"/>
<dbReference type="Proteomes" id="UP000275078">
    <property type="component" value="Unassembled WGS sequence"/>
</dbReference>
<proteinExistence type="predicted"/>
<accession>A0A3N4HHB6</accession>
<sequence length="405" mass="44555">MGALSCSQGASEKWLKWVNFPDPGHGKLHNPPLRSTQTSPFGPQPMPAENFRLPRTLLTQWAFTPHLSSNPSIPKALATLPIKNERPGLRPWIRLAAKRMSLDLSVGFGIFRMRGCGTGGTTGRNNNRILQHRRATSQSTTQSAALFDARCPNDVTFCYEMVLTGRGGGGVEKQTACEAVTVEKTQVVSRNIKRRKEAKLNPRIILHPDNDSASLSVKHHAKNYNITDTNSALPWHGFFTDSYTTFDTVSHDWRDTTFRSLPPPVVAGGDTVDVLVSTCCGASAGRKLRTNHGGGNAKSITCVGRVPAGMRYGSVLLELFTGVERDDDLDADDAGFSPHQNNFNEPHEIQRWNSSTLTLTLALRRTFDGVAFCEVKRPESEEGPAAELDLAAYYTLQLHRSSAWL</sequence>
<keyword evidence="2" id="KW-1185">Reference proteome</keyword>
<dbReference type="EMBL" id="ML119928">
    <property type="protein sequence ID" value="RPA71450.1"/>
    <property type="molecule type" value="Genomic_DNA"/>
</dbReference>
<reference evidence="1 2" key="1">
    <citation type="journal article" date="2018" name="Nat. Ecol. Evol.">
        <title>Pezizomycetes genomes reveal the molecular basis of ectomycorrhizal truffle lifestyle.</title>
        <authorList>
            <person name="Murat C."/>
            <person name="Payen T."/>
            <person name="Noel B."/>
            <person name="Kuo A."/>
            <person name="Morin E."/>
            <person name="Chen J."/>
            <person name="Kohler A."/>
            <person name="Krizsan K."/>
            <person name="Balestrini R."/>
            <person name="Da Silva C."/>
            <person name="Montanini B."/>
            <person name="Hainaut M."/>
            <person name="Levati E."/>
            <person name="Barry K.W."/>
            <person name="Belfiori B."/>
            <person name="Cichocki N."/>
            <person name="Clum A."/>
            <person name="Dockter R.B."/>
            <person name="Fauchery L."/>
            <person name="Guy J."/>
            <person name="Iotti M."/>
            <person name="Le Tacon F."/>
            <person name="Lindquist E.A."/>
            <person name="Lipzen A."/>
            <person name="Malagnac F."/>
            <person name="Mello A."/>
            <person name="Molinier V."/>
            <person name="Miyauchi S."/>
            <person name="Poulain J."/>
            <person name="Riccioni C."/>
            <person name="Rubini A."/>
            <person name="Sitrit Y."/>
            <person name="Splivallo R."/>
            <person name="Traeger S."/>
            <person name="Wang M."/>
            <person name="Zifcakova L."/>
            <person name="Wipf D."/>
            <person name="Zambonelli A."/>
            <person name="Paolocci F."/>
            <person name="Nowrousian M."/>
            <person name="Ottonello S."/>
            <person name="Baldrian P."/>
            <person name="Spatafora J.W."/>
            <person name="Henrissat B."/>
            <person name="Nagy L.G."/>
            <person name="Aury J.M."/>
            <person name="Wincker P."/>
            <person name="Grigoriev I.V."/>
            <person name="Bonfante P."/>
            <person name="Martin F.M."/>
        </authorList>
    </citation>
    <scope>NUCLEOTIDE SEQUENCE [LARGE SCALE GENOMIC DNA]</scope>
    <source>
        <strain evidence="1 2">RN42</strain>
    </source>
</reference>
<evidence type="ECO:0000313" key="1">
    <source>
        <dbReference type="EMBL" id="RPA71450.1"/>
    </source>
</evidence>
<evidence type="ECO:0000313" key="2">
    <source>
        <dbReference type="Proteomes" id="UP000275078"/>
    </source>
</evidence>
<organism evidence="1 2">
    <name type="scientific">Ascobolus immersus RN42</name>
    <dbReference type="NCBI Taxonomy" id="1160509"/>
    <lineage>
        <taxon>Eukaryota</taxon>
        <taxon>Fungi</taxon>
        <taxon>Dikarya</taxon>
        <taxon>Ascomycota</taxon>
        <taxon>Pezizomycotina</taxon>
        <taxon>Pezizomycetes</taxon>
        <taxon>Pezizales</taxon>
        <taxon>Ascobolaceae</taxon>
        <taxon>Ascobolus</taxon>
    </lineage>
</organism>